<organism evidence="4 5">
    <name type="scientific">Sphingomonas paucimobilis NBRC 13935</name>
    <dbReference type="NCBI Taxonomy" id="1219050"/>
    <lineage>
        <taxon>Bacteria</taxon>
        <taxon>Pseudomonadati</taxon>
        <taxon>Pseudomonadota</taxon>
        <taxon>Alphaproteobacteria</taxon>
        <taxon>Sphingomonadales</taxon>
        <taxon>Sphingomonadaceae</taxon>
        <taxon>Sphingomonas</taxon>
    </lineage>
</organism>
<proteinExistence type="predicted"/>
<dbReference type="PANTHER" id="PTHR43363">
    <property type="entry name" value="HYPOXANTHINE PHOSPHORIBOSYLTRANSFERASE"/>
    <property type="match status" value="1"/>
</dbReference>
<keyword evidence="1" id="KW-0328">Glycosyltransferase</keyword>
<feature type="domain" description="Phosphoribosyltransferase" evidence="3">
    <location>
        <begin position="36"/>
        <end position="179"/>
    </location>
</feature>
<dbReference type="GO" id="GO:0016757">
    <property type="term" value="F:glycosyltransferase activity"/>
    <property type="evidence" value="ECO:0007669"/>
    <property type="project" value="UniProtKB-KW"/>
</dbReference>
<accession>A0A0C9M1A7</accession>
<dbReference type="InterPro" id="IPR029057">
    <property type="entry name" value="PRTase-like"/>
</dbReference>
<evidence type="ECO:0000256" key="1">
    <source>
        <dbReference type="ARBA" id="ARBA00022676"/>
    </source>
</evidence>
<evidence type="ECO:0000313" key="4">
    <source>
        <dbReference type="EMBL" id="GAN13215.1"/>
    </source>
</evidence>
<sequence>MGYSGHSWLDAPLRNDDGPFVTTKIYLSADRLLEDSFRLANLVFDSGFRPTHIVGIWRGGAPVGIAVQELLEYRGLQSDHIAIRTASYTGIDQQEPQVRIYGLGHLVDVLNPEDRLLLIDDVFDSGRSIRALLKELKQRCRNNIPDEVKVATVYYKPSRNVTDLKPDFFVHETNDWLIFPHEINGLTEDEIRAHKHGADIILR</sequence>
<comment type="caution">
    <text evidence="4">The sequence shown here is derived from an EMBL/GenBank/DDBJ whole genome shotgun (WGS) entry which is preliminary data.</text>
</comment>
<dbReference type="Pfam" id="PF00156">
    <property type="entry name" value="Pribosyltran"/>
    <property type="match status" value="1"/>
</dbReference>
<protein>
    <submittedName>
        <fullName evidence="4">DNA, contig: SP614</fullName>
    </submittedName>
</protein>
<dbReference type="EMBL" id="BBJS01000014">
    <property type="protein sequence ID" value="GAN13215.1"/>
    <property type="molecule type" value="Genomic_DNA"/>
</dbReference>
<keyword evidence="2" id="KW-0808">Transferase</keyword>
<dbReference type="Gene3D" id="3.40.50.2020">
    <property type="match status" value="1"/>
</dbReference>
<dbReference type="AlphaFoldDB" id="A0A0C9M1A7"/>
<dbReference type="SUPFAM" id="SSF53271">
    <property type="entry name" value="PRTase-like"/>
    <property type="match status" value="1"/>
</dbReference>
<dbReference type="PANTHER" id="PTHR43363:SF1">
    <property type="entry name" value="HYPOXANTHINE-GUANINE PHOSPHORIBOSYLTRANSFERASE"/>
    <property type="match status" value="1"/>
</dbReference>
<dbReference type="CDD" id="cd06223">
    <property type="entry name" value="PRTases_typeI"/>
    <property type="match status" value="1"/>
</dbReference>
<gene>
    <name evidence="4" type="ORF">SP6_14_03740</name>
</gene>
<keyword evidence="5" id="KW-1185">Reference proteome</keyword>
<reference evidence="4 5" key="1">
    <citation type="submission" date="2014-08" db="EMBL/GenBank/DDBJ databases">
        <title>Whole genome shotgun sequence of Sphingomonas paucimobilis NBRC 13935.</title>
        <authorList>
            <person name="Hosoyama A."/>
            <person name="Hashimoto M."/>
            <person name="Hosoyama Y."/>
            <person name="Noguchi M."/>
            <person name="Uohara A."/>
            <person name="Ohji S."/>
            <person name="Katano-Makiyama Y."/>
            <person name="Ichikawa N."/>
            <person name="Kimura A."/>
            <person name="Yamazoe A."/>
            <person name="Fujita N."/>
        </authorList>
    </citation>
    <scope>NUCLEOTIDE SEQUENCE [LARGE SCALE GENOMIC DNA]</scope>
    <source>
        <strain evidence="4 5">NBRC 13935</strain>
    </source>
</reference>
<evidence type="ECO:0000259" key="3">
    <source>
        <dbReference type="Pfam" id="PF00156"/>
    </source>
</evidence>
<dbReference type="Proteomes" id="UP000032025">
    <property type="component" value="Unassembled WGS sequence"/>
</dbReference>
<dbReference type="InterPro" id="IPR000836">
    <property type="entry name" value="PRTase_dom"/>
</dbReference>
<evidence type="ECO:0000256" key="2">
    <source>
        <dbReference type="ARBA" id="ARBA00022679"/>
    </source>
</evidence>
<name>A0A0C9M1A7_SPHPI</name>
<evidence type="ECO:0000313" key="5">
    <source>
        <dbReference type="Proteomes" id="UP000032025"/>
    </source>
</evidence>